<sequence>MKNNDLWIVFQVHIHSFFVGKVAVDYRLLDHPSSTLHNLSPREKPAMMQRRSAWDIEKIKHALHGLILFISAQCSSKKLKVEGGCITGTDNNLTIKS</sequence>
<evidence type="ECO:0000313" key="1">
    <source>
        <dbReference type="EMBL" id="KAK7339897.1"/>
    </source>
</evidence>
<reference evidence="1 2" key="1">
    <citation type="submission" date="2024-01" db="EMBL/GenBank/DDBJ databases">
        <title>The genomes of 5 underutilized Papilionoideae crops provide insights into root nodulation and disease resistanc.</title>
        <authorList>
            <person name="Jiang F."/>
        </authorList>
    </citation>
    <scope>NUCLEOTIDE SEQUENCE [LARGE SCALE GENOMIC DNA]</scope>
    <source>
        <strain evidence="1">LVBAO_FW01</strain>
        <tissue evidence="1">Leaves</tissue>
    </source>
</reference>
<proteinExistence type="predicted"/>
<dbReference type="AlphaFoldDB" id="A0AAN9LPN3"/>
<comment type="caution">
    <text evidence="1">The sequence shown here is derived from an EMBL/GenBank/DDBJ whole genome shotgun (WGS) entry which is preliminary data.</text>
</comment>
<organism evidence="1 2">
    <name type="scientific">Canavalia gladiata</name>
    <name type="common">Sword bean</name>
    <name type="synonym">Dolichos gladiatus</name>
    <dbReference type="NCBI Taxonomy" id="3824"/>
    <lineage>
        <taxon>Eukaryota</taxon>
        <taxon>Viridiplantae</taxon>
        <taxon>Streptophyta</taxon>
        <taxon>Embryophyta</taxon>
        <taxon>Tracheophyta</taxon>
        <taxon>Spermatophyta</taxon>
        <taxon>Magnoliopsida</taxon>
        <taxon>eudicotyledons</taxon>
        <taxon>Gunneridae</taxon>
        <taxon>Pentapetalae</taxon>
        <taxon>rosids</taxon>
        <taxon>fabids</taxon>
        <taxon>Fabales</taxon>
        <taxon>Fabaceae</taxon>
        <taxon>Papilionoideae</taxon>
        <taxon>50 kb inversion clade</taxon>
        <taxon>NPAAA clade</taxon>
        <taxon>indigoferoid/millettioid clade</taxon>
        <taxon>Phaseoleae</taxon>
        <taxon>Canavalia</taxon>
    </lineage>
</organism>
<dbReference type="Proteomes" id="UP001367508">
    <property type="component" value="Unassembled WGS sequence"/>
</dbReference>
<name>A0AAN9LPN3_CANGL</name>
<accession>A0AAN9LPN3</accession>
<gene>
    <name evidence="1" type="ORF">VNO77_20583</name>
</gene>
<protein>
    <submittedName>
        <fullName evidence="1">Uncharacterized protein</fullName>
    </submittedName>
</protein>
<keyword evidence="2" id="KW-1185">Reference proteome</keyword>
<dbReference type="EMBL" id="JAYMYQ010000004">
    <property type="protein sequence ID" value="KAK7339897.1"/>
    <property type="molecule type" value="Genomic_DNA"/>
</dbReference>
<evidence type="ECO:0000313" key="2">
    <source>
        <dbReference type="Proteomes" id="UP001367508"/>
    </source>
</evidence>